<dbReference type="InterPro" id="IPR007125">
    <property type="entry name" value="H2A/H2B/H3"/>
</dbReference>
<evidence type="ECO:0000259" key="2">
    <source>
        <dbReference type="Pfam" id="PF00125"/>
    </source>
</evidence>
<comment type="similarity">
    <text evidence="1">Belongs to the histone H3 family.</text>
</comment>
<evidence type="ECO:0000313" key="4">
    <source>
        <dbReference type="Proteomes" id="UP000285301"/>
    </source>
</evidence>
<dbReference type="PROSITE" id="PS00959">
    <property type="entry name" value="HISTONE_H3_2"/>
    <property type="match status" value="1"/>
</dbReference>
<sequence length="107" mass="12215">NYFEMVRTKQTAKKSTASKQLAERLEAKRVNDAVTDGDGHELKKKKKQRSTENLIPRLPFQRLVRDIASRVCSNDIRFQTAALIALQESAEAYIVNLFENTNLLAIH</sequence>
<gene>
    <name evidence="3" type="ORF">B4U79_04734</name>
</gene>
<dbReference type="Gene3D" id="1.10.20.10">
    <property type="entry name" value="Histone, subunit A"/>
    <property type="match status" value="1"/>
</dbReference>
<dbReference type="GO" id="GO:0046982">
    <property type="term" value="F:protein heterodimerization activity"/>
    <property type="evidence" value="ECO:0007669"/>
    <property type="project" value="InterPro"/>
</dbReference>
<evidence type="ECO:0000313" key="3">
    <source>
        <dbReference type="EMBL" id="RWR98379.1"/>
    </source>
</evidence>
<keyword evidence="4" id="KW-1185">Reference proteome</keyword>
<dbReference type="OrthoDB" id="420022at2759"/>
<feature type="non-terminal residue" evidence="3">
    <location>
        <position position="1"/>
    </location>
</feature>
<dbReference type="GO" id="GO:0030527">
    <property type="term" value="F:structural constituent of chromatin"/>
    <property type="evidence" value="ECO:0007669"/>
    <property type="project" value="InterPro"/>
</dbReference>
<dbReference type="SUPFAM" id="SSF47113">
    <property type="entry name" value="Histone-fold"/>
    <property type="match status" value="1"/>
</dbReference>
<dbReference type="SMART" id="SM00428">
    <property type="entry name" value="H3"/>
    <property type="match status" value="1"/>
</dbReference>
<dbReference type="GO" id="GO:0000786">
    <property type="term" value="C:nucleosome"/>
    <property type="evidence" value="ECO:0007669"/>
    <property type="project" value="InterPro"/>
</dbReference>
<feature type="domain" description="Core Histone H2A/H2B/H3" evidence="2">
    <location>
        <begin position="41"/>
        <end position="107"/>
    </location>
</feature>
<reference evidence="3 4" key="1">
    <citation type="journal article" date="2018" name="Gigascience">
        <title>Genomes of trombidid mites reveal novel predicted allergens and laterally-transferred genes associated with secondary metabolism.</title>
        <authorList>
            <person name="Dong X."/>
            <person name="Chaisiri K."/>
            <person name="Xia D."/>
            <person name="Armstrong S.D."/>
            <person name="Fang Y."/>
            <person name="Donnelly M.J."/>
            <person name="Kadowaki T."/>
            <person name="McGarry J.W."/>
            <person name="Darby A.C."/>
            <person name="Makepeace B.L."/>
        </authorList>
    </citation>
    <scope>NUCLEOTIDE SEQUENCE [LARGE SCALE GENOMIC DNA]</scope>
    <source>
        <strain evidence="3">UoL-WK</strain>
    </source>
</reference>
<dbReference type="AlphaFoldDB" id="A0A3S3PCW4"/>
<dbReference type="PANTHER" id="PTHR11426">
    <property type="entry name" value="HISTONE H3"/>
    <property type="match status" value="1"/>
</dbReference>
<name>A0A3S3PCW4_9ACAR</name>
<dbReference type="GO" id="GO:0003677">
    <property type="term" value="F:DNA binding"/>
    <property type="evidence" value="ECO:0007669"/>
    <property type="project" value="InterPro"/>
</dbReference>
<dbReference type="InterPro" id="IPR009072">
    <property type="entry name" value="Histone-fold"/>
</dbReference>
<dbReference type="InterPro" id="IPR000164">
    <property type="entry name" value="Histone_H3/CENP-A"/>
</dbReference>
<organism evidence="3 4">
    <name type="scientific">Dinothrombium tinctorium</name>
    <dbReference type="NCBI Taxonomy" id="1965070"/>
    <lineage>
        <taxon>Eukaryota</taxon>
        <taxon>Metazoa</taxon>
        <taxon>Ecdysozoa</taxon>
        <taxon>Arthropoda</taxon>
        <taxon>Chelicerata</taxon>
        <taxon>Arachnida</taxon>
        <taxon>Acari</taxon>
        <taxon>Acariformes</taxon>
        <taxon>Trombidiformes</taxon>
        <taxon>Prostigmata</taxon>
        <taxon>Anystina</taxon>
        <taxon>Parasitengona</taxon>
        <taxon>Trombidioidea</taxon>
        <taxon>Trombidiidae</taxon>
        <taxon>Dinothrombium</taxon>
    </lineage>
</organism>
<dbReference type="Pfam" id="PF00125">
    <property type="entry name" value="Histone"/>
    <property type="match status" value="1"/>
</dbReference>
<dbReference type="EMBL" id="NCKU01022459">
    <property type="protein sequence ID" value="RWR98379.1"/>
    <property type="molecule type" value="Genomic_DNA"/>
</dbReference>
<proteinExistence type="inferred from homology"/>
<protein>
    <submittedName>
        <fullName evidence="3">Histone H3c-like protein</fullName>
    </submittedName>
</protein>
<dbReference type="Proteomes" id="UP000285301">
    <property type="component" value="Unassembled WGS sequence"/>
</dbReference>
<evidence type="ECO:0000256" key="1">
    <source>
        <dbReference type="ARBA" id="ARBA00010343"/>
    </source>
</evidence>
<feature type="non-terminal residue" evidence="3">
    <location>
        <position position="107"/>
    </location>
</feature>
<dbReference type="STRING" id="1965070.A0A3S3PCW4"/>
<accession>A0A3S3PCW4</accession>
<comment type="caution">
    <text evidence="3">The sequence shown here is derived from an EMBL/GenBank/DDBJ whole genome shotgun (WGS) entry which is preliminary data.</text>
</comment>